<proteinExistence type="predicted"/>
<comment type="caution">
    <text evidence="1">The sequence shown here is derived from an EMBL/GenBank/DDBJ whole genome shotgun (WGS) entry which is preliminary data.</text>
</comment>
<dbReference type="InterPro" id="IPR029063">
    <property type="entry name" value="SAM-dependent_MTases_sf"/>
</dbReference>
<name>A0ABW2PXC1_9BACL</name>
<reference evidence="2" key="1">
    <citation type="journal article" date="2019" name="Int. J. Syst. Evol. Microbiol.">
        <title>The Global Catalogue of Microorganisms (GCM) 10K type strain sequencing project: providing services to taxonomists for standard genome sequencing and annotation.</title>
        <authorList>
            <consortium name="The Broad Institute Genomics Platform"/>
            <consortium name="The Broad Institute Genome Sequencing Center for Infectious Disease"/>
            <person name="Wu L."/>
            <person name="Ma J."/>
        </authorList>
    </citation>
    <scope>NUCLEOTIDE SEQUENCE [LARGE SCALE GENOMIC DNA]</scope>
    <source>
        <strain evidence="2">CGMCC 1.16305</strain>
    </source>
</reference>
<dbReference type="Pfam" id="PF04816">
    <property type="entry name" value="TrmK"/>
    <property type="match status" value="1"/>
</dbReference>
<keyword evidence="2" id="KW-1185">Reference proteome</keyword>
<evidence type="ECO:0000313" key="2">
    <source>
        <dbReference type="Proteomes" id="UP001596505"/>
    </source>
</evidence>
<dbReference type="EMBL" id="JBHTCO010000011">
    <property type="protein sequence ID" value="MFC7393322.1"/>
    <property type="molecule type" value="Genomic_DNA"/>
</dbReference>
<accession>A0ABW2PXC1</accession>
<dbReference type="InterPro" id="IPR006901">
    <property type="entry name" value="TrmK"/>
</dbReference>
<dbReference type="Gene3D" id="3.40.50.150">
    <property type="entry name" value="Vaccinia Virus protein VP39"/>
    <property type="match status" value="1"/>
</dbReference>
<dbReference type="RefSeq" id="WP_380965784.1">
    <property type="nucleotide sequence ID" value="NZ_JBHTCO010000011.1"/>
</dbReference>
<gene>
    <name evidence="1" type="ORF">ACFQRG_10125</name>
</gene>
<organism evidence="1 2">
    <name type="scientific">Scopulibacillus cellulosilyticus</name>
    <dbReference type="NCBI Taxonomy" id="2665665"/>
    <lineage>
        <taxon>Bacteria</taxon>
        <taxon>Bacillati</taxon>
        <taxon>Bacillota</taxon>
        <taxon>Bacilli</taxon>
        <taxon>Bacillales</taxon>
        <taxon>Sporolactobacillaceae</taxon>
        <taxon>Scopulibacillus</taxon>
    </lineage>
</organism>
<dbReference type="SUPFAM" id="SSF53335">
    <property type="entry name" value="S-adenosyl-L-methionine-dependent methyltransferases"/>
    <property type="match status" value="1"/>
</dbReference>
<dbReference type="Proteomes" id="UP001596505">
    <property type="component" value="Unassembled WGS sequence"/>
</dbReference>
<dbReference type="PANTHER" id="PTHR38451:SF1">
    <property type="entry name" value="TRNA (ADENINE(22)-N(1))-METHYLTRANSFERASE"/>
    <property type="match status" value="1"/>
</dbReference>
<dbReference type="Gene3D" id="1.10.287.1890">
    <property type="match status" value="1"/>
</dbReference>
<evidence type="ECO:0000313" key="1">
    <source>
        <dbReference type="EMBL" id="MFC7393322.1"/>
    </source>
</evidence>
<dbReference type="PIRSF" id="PIRSF018637">
    <property type="entry name" value="TrmK"/>
    <property type="match status" value="1"/>
</dbReference>
<sequence>MEQIQLSKRLQRLTSYIPSHAKTLSDIGSDHAYLPCYAYQKGLINRAIAGEVNEGPFQSALRTVQSLGLEKAISVRLGDGLAVIDRGETDVVVIAGMGGSLIRKILDEGSHKLTRETTLILQPNVASDTVREWLSSNGWTITNEDIIEEDGHIYEMLISSQTAQPVNLSEIECLMGPFLLQKQDKIFAKKWAIELQKVKNILKSLDKTEQTEEILQKKQQFNKKAALIERGLHWDNSFMDKP</sequence>
<dbReference type="PANTHER" id="PTHR38451">
    <property type="entry name" value="TRNA (ADENINE(22)-N(1))-METHYLTRANSFERASE"/>
    <property type="match status" value="1"/>
</dbReference>
<protein>
    <submittedName>
        <fullName evidence="1">tRNA (Adenine(22)-N(1))-methyltransferase</fullName>
    </submittedName>
</protein>